<evidence type="ECO:0000256" key="1">
    <source>
        <dbReference type="ARBA" id="ARBA00001917"/>
    </source>
</evidence>
<comment type="caution">
    <text evidence="5">The sequence shown here is derived from an EMBL/GenBank/DDBJ whole genome shotgun (WGS) entry which is preliminary data.</text>
</comment>
<dbReference type="SUPFAM" id="SSF50475">
    <property type="entry name" value="FMN-binding split barrel"/>
    <property type="match status" value="1"/>
</dbReference>
<keyword evidence="2" id="KW-0285">Flavoprotein</keyword>
<organism evidence="5 6">
    <name type="scientific">Cuneatibacter caecimuris</name>
    <dbReference type="NCBI Taxonomy" id="1796618"/>
    <lineage>
        <taxon>Bacteria</taxon>
        <taxon>Bacillati</taxon>
        <taxon>Bacillota</taxon>
        <taxon>Clostridia</taxon>
        <taxon>Lachnospirales</taxon>
        <taxon>Lachnospiraceae</taxon>
        <taxon>Cuneatibacter</taxon>
    </lineage>
</organism>
<dbReference type="EMBL" id="SGXF01000005">
    <property type="protein sequence ID" value="RZS94077.1"/>
    <property type="molecule type" value="Genomic_DNA"/>
</dbReference>
<evidence type="ECO:0000256" key="2">
    <source>
        <dbReference type="ARBA" id="ARBA00022630"/>
    </source>
</evidence>
<evidence type="ECO:0000313" key="6">
    <source>
        <dbReference type="Proteomes" id="UP000292927"/>
    </source>
</evidence>
<reference evidence="5 6" key="1">
    <citation type="submission" date="2019-02" db="EMBL/GenBank/DDBJ databases">
        <title>Genomic Encyclopedia of Type Strains, Phase IV (KMG-IV): sequencing the most valuable type-strain genomes for metagenomic binning, comparative biology and taxonomic classification.</title>
        <authorList>
            <person name="Goeker M."/>
        </authorList>
    </citation>
    <scope>NUCLEOTIDE SEQUENCE [LARGE SCALE GENOMIC DNA]</scope>
    <source>
        <strain evidence="5 6">DSM 29486</strain>
    </source>
</reference>
<dbReference type="InterPro" id="IPR052174">
    <property type="entry name" value="Flavoredoxin"/>
</dbReference>
<comment type="similarity">
    <text evidence="3">Belongs to the flavoredoxin family.</text>
</comment>
<protein>
    <submittedName>
        <fullName evidence="5">Flavin reductase (DIM6/NTAB) family NADH-FMN oxidoreductase RutF</fullName>
    </submittedName>
</protein>
<feature type="domain" description="Flavin reductase like" evidence="4">
    <location>
        <begin position="12"/>
        <end position="149"/>
    </location>
</feature>
<comment type="cofactor">
    <cofactor evidence="1">
        <name>FMN</name>
        <dbReference type="ChEBI" id="CHEBI:58210"/>
    </cofactor>
</comment>
<evidence type="ECO:0000259" key="4">
    <source>
        <dbReference type="SMART" id="SM00903"/>
    </source>
</evidence>
<dbReference type="PANTHER" id="PTHR43567:SF1">
    <property type="entry name" value="FLAVOREDOXIN"/>
    <property type="match status" value="1"/>
</dbReference>
<dbReference type="GO" id="GO:0016646">
    <property type="term" value="F:oxidoreductase activity, acting on the CH-NH group of donors, NAD or NADP as acceptor"/>
    <property type="evidence" value="ECO:0007669"/>
    <property type="project" value="UniProtKB-ARBA"/>
</dbReference>
<dbReference type="Gene3D" id="2.30.110.10">
    <property type="entry name" value="Electron Transport, Fmn-binding Protein, Chain A"/>
    <property type="match status" value="1"/>
</dbReference>
<name>A0A4Q7P363_9FIRM</name>
<dbReference type="RefSeq" id="WP_130435712.1">
    <property type="nucleotide sequence ID" value="NZ_SGXF01000005.1"/>
</dbReference>
<sequence length="202" mass="23218">MNKIDLQPDFVFSPQPMYMIGTYNQDSTPNFCIITWLGFSADNGPCLMMSIGGSKLTKTNIFREGRFSANLITEDNLWLADYFGTTRGENGTKNAVNYTIQRGRKVDVPIIDESHWIYECRVKKHFALDGADLFIAEIVSIQIDEEYKDMDMKHIDLKYIRPAVYSPYQYYSIGEKLGEMGEWKEHFAGAESVISQIETVYE</sequence>
<evidence type="ECO:0000256" key="3">
    <source>
        <dbReference type="ARBA" id="ARBA00038054"/>
    </source>
</evidence>
<proteinExistence type="inferred from homology"/>
<dbReference type="Proteomes" id="UP000292927">
    <property type="component" value="Unassembled WGS sequence"/>
</dbReference>
<dbReference type="InterPro" id="IPR002563">
    <property type="entry name" value="Flavin_Rdtase-like_dom"/>
</dbReference>
<dbReference type="OrthoDB" id="9806228at2"/>
<accession>A0A4Q7P363</accession>
<dbReference type="InterPro" id="IPR012349">
    <property type="entry name" value="Split_barrel_FMN-bd"/>
</dbReference>
<dbReference type="Pfam" id="PF01613">
    <property type="entry name" value="Flavin_Reduct"/>
    <property type="match status" value="1"/>
</dbReference>
<dbReference type="AlphaFoldDB" id="A0A4Q7P363"/>
<keyword evidence="6" id="KW-1185">Reference proteome</keyword>
<dbReference type="GO" id="GO:0010181">
    <property type="term" value="F:FMN binding"/>
    <property type="evidence" value="ECO:0007669"/>
    <property type="project" value="InterPro"/>
</dbReference>
<dbReference type="SMART" id="SM00903">
    <property type="entry name" value="Flavin_Reduct"/>
    <property type="match status" value="1"/>
</dbReference>
<gene>
    <name evidence="5" type="ORF">EV209_2443</name>
</gene>
<dbReference type="PANTHER" id="PTHR43567">
    <property type="entry name" value="FLAVOREDOXIN-RELATED-RELATED"/>
    <property type="match status" value="1"/>
</dbReference>
<evidence type="ECO:0000313" key="5">
    <source>
        <dbReference type="EMBL" id="RZS94077.1"/>
    </source>
</evidence>